<name>A0A926FBZ4_9FIRM</name>
<dbReference type="AlphaFoldDB" id="A0A926FBZ4"/>
<dbReference type="InterPro" id="IPR036821">
    <property type="entry name" value="Peptide_deformylase_sf"/>
</dbReference>
<dbReference type="PANTHER" id="PTHR10458:SF22">
    <property type="entry name" value="PEPTIDE DEFORMYLASE"/>
    <property type="match status" value="1"/>
</dbReference>
<dbReference type="PIRSF" id="PIRSF004749">
    <property type="entry name" value="Pep_def"/>
    <property type="match status" value="1"/>
</dbReference>
<comment type="cofactor">
    <cofactor evidence="3">
        <name>Fe(2+)</name>
        <dbReference type="ChEBI" id="CHEBI:29033"/>
    </cofactor>
    <text evidence="3">Binds 1 Fe(2+) ion.</text>
</comment>
<keyword evidence="2 3" id="KW-0408">Iron</keyword>
<dbReference type="CDD" id="cd00487">
    <property type="entry name" value="Pep_deformylase"/>
    <property type="match status" value="1"/>
</dbReference>
<dbReference type="EC" id="3.5.1.88" evidence="3"/>
<comment type="function">
    <text evidence="3">Removes the formyl group from the N-terminal Met of newly synthesized proteins. Requires at least a dipeptide for an efficient rate of reaction. N-terminal L-methionine is a prerequisite for activity but the enzyme has broad specificity at other positions.</text>
</comment>
<sequence length="159" mass="17616">MAIRNIRKLGDELLRKKSRKVEEIDDRIITLLDDMADTLKEANGVGLAAPQVGVLKRVVIIDVGNGVIELINPEFVSVSGKKTSVEGCLSVPDRWGEVERPAKVVVRALNRKGEEFEITGEELLATALCHELDHLDGIIFVDKATRFIEPEDLADEDDE</sequence>
<keyword evidence="3" id="KW-0479">Metal-binding</keyword>
<feature type="binding site" evidence="3">
    <location>
        <position position="88"/>
    </location>
    <ligand>
        <name>Fe cation</name>
        <dbReference type="ChEBI" id="CHEBI:24875"/>
    </ligand>
</feature>
<dbReference type="GO" id="GO:0046872">
    <property type="term" value="F:metal ion binding"/>
    <property type="evidence" value="ECO:0007669"/>
    <property type="project" value="UniProtKB-KW"/>
</dbReference>
<evidence type="ECO:0000256" key="3">
    <source>
        <dbReference type="HAMAP-Rule" id="MF_00163"/>
    </source>
</evidence>
<dbReference type="Gene3D" id="3.90.45.10">
    <property type="entry name" value="Peptide deformylase"/>
    <property type="match status" value="1"/>
</dbReference>
<evidence type="ECO:0000256" key="1">
    <source>
        <dbReference type="ARBA" id="ARBA00010759"/>
    </source>
</evidence>
<dbReference type="NCBIfam" id="NF001159">
    <property type="entry name" value="PRK00150.1-3"/>
    <property type="match status" value="1"/>
</dbReference>
<dbReference type="EMBL" id="JACRTE010000002">
    <property type="protein sequence ID" value="MBC8595669.1"/>
    <property type="molecule type" value="Genomic_DNA"/>
</dbReference>
<keyword evidence="5" id="KW-1185">Reference proteome</keyword>
<dbReference type="Pfam" id="PF01327">
    <property type="entry name" value="Pep_deformylase"/>
    <property type="match status" value="1"/>
</dbReference>
<comment type="caution">
    <text evidence="4">The sequence shown here is derived from an EMBL/GenBank/DDBJ whole genome shotgun (WGS) entry which is preliminary data.</text>
</comment>
<evidence type="ECO:0000313" key="5">
    <source>
        <dbReference type="Proteomes" id="UP000647416"/>
    </source>
</evidence>
<feature type="active site" evidence="3">
    <location>
        <position position="131"/>
    </location>
</feature>
<dbReference type="GO" id="GO:0042586">
    <property type="term" value="F:peptide deformylase activity"/>
    <property type="evidence" value="ECO:0007669"/>
    <property type="project" value="UniProtKB-UniRule"/>
</dbReference>
<proteinExistence type="inferred from homology"/>
<organism evidence="4 5">
    <name type="scientific">Qingrenia yutianensis</name>
    <dbReference type="NCBI Taxonomy" id="2763676"/>
    <lineage>
        <taxon>Bacteria</taxon>
        <taxon>Bacillati</taxon>
        <taxon>Bacillota</taxon>
        <taxon>Clostridia</taxon>
        <taxon>Eubacteriales</taxon>
        <taxon>Oscillospiraceae</taxon>
        <taxon>Qingrenia</taxon>
    </lineage>
</organism>
<evidence type="ECO:0000313" key="4">
    <source>
        <dbReference type="EMBL" id="MBC8595669.1"/>
    </source>
</evidence>
<accession>A0A926FBZ4</accession>
<feature type="binding site" evidence="3">
    <location>
        <position position="130"/>
    </location>
    <ligand>
        <name>Fe cation</name>
        <dbReference type="ChEBI" id="CHEBI:24875"/>
    </ligand>
</feature>
<reference evidence="4" key="1">
    <citation type="submission" date="2020-08" db="EMBL/GenBank/DDBJ databases">
        <title>Genome public.</title>
        <authorList>
            <person name="Liu C."/>
            <person name="Sun Q."/>
        </authorList>
    </citation>
    <scope>NUCLEOTIDE SEQUENCE</scope>
    <source>
        <strain evidence="4">NSJ-50</strain>
    </source>
</reference>
<evidence type="ECO:0000256" key="2">
    <source>
        <dbReference type="ARBA" id="ARBA00023004"/>
    </source>
</evidence>
<dbReference type="SUPFAM" id="SSF56420">
    <property type="entry name" value="Peptide deformylase"/>
    <property type="match status" value="1"/>
</dbReference>
<gene>
    <name evidence="3 4" type="primary">def</name>
    <name evidence="4" type="ORF">H8706_02125</name>
</gene>
<feature type="binding site" evidence="3">
    <location>
        <position position="134"/>
    </location>
    <ligand>
        <name>Fe cation</name>
        <dbReference type="ChEBI" id="CHEBI:24875"/>
    </ligand>
</feature>
<keyword evidence="3 4" id="KW-0378">Hydrolase</keyword>
<dbReference type="PRINTS" id="PR01576">
    <property type="entry name" value="PDEFORMYLASE"/>
</dbReference>
<keyword evidence="3" id="KW-0648">Protein biosynthesis</keyword>
<dbReference type="NCBIfam" id="TIGR00079">
    <property type="entry name" value="pept_deformyl"/>
    <property type="match status" value="1"/>
</dbReference>
<dbReference type="PANTHER" id="PTHR10458">
    <property type="entry name" value="PEPTIDE DEFORMYLASE"/>
    <property type="match status" value="1"/>
</dbReference>
<protein>
    <recommendedName>
        <fullName evidence="3">Peptide deformylase</fullName>
        <shortName evidence="3">PDF</shortName>
        <ecNumber evidence="3">3.5.1.88</ecNumber>
    </recommendedName>
    <alternativeName>
        <fullName evidence="3">Polypeptide deformylase</fullName>
    </alternativeName>
</protein>
<dbReference type="Proteomes" id="UP000647416">
    <property type="component" value="Unassembled WGS sequence"/>
</dbReference>
<comment type="catalytic activity">
    <reaction evidence="3">
        <text>N-terminal N-formyl-L-methionyl-[peptide] + H2O = N-terminal L-methionyl-[peptide] + formate</text>
        <dbReference type="Rhea" id="RHEA:24420"/>
        <dbReference type="Rhea" id="RHEA-COMP:10639"/>
        <dbReference type="Rhea" id="RHEA-COMP:10640"/>
        <dbReference type="ChEBI" id="CHEBI:15377"/>
        <dbReference type="ChEBI" id="CHEBI:15740"/>
        <dbReference type="ChEBI" id="CHEBI:49298"/>
        <dbReference type="ChEBI" id="CHEBI:64731"/>
        <dbReference type="EC" id="3.5.1.88"/>
    </reaction>
</comment>
<dbReference type="InterPro" id="IPR023635">
    <property type="entry name" value="Peptide_deformylase"/>
</dbReference>
<dbReference type="GO" id="GO:0006412">
    <property type="term" value="P:translation"/>
    <property type="evidence" value="ECO:0007669"/>
    <property type="project" value="UniProtKB-UniRule"/>
</dbReference>
<dbReference type="RefSeq" id="WP_178348227.1">
    <property type="nucleotide sequence ID" value="NZ_JACRTE010000002.1"/>
</dbReference>
<dbReference type="HAMAP" id="MF_00163">
    <property type="entry name" value="Pep_deformylase"/>
    <property type="match status" value="1"/>
</dbReference>
<comment type="similarity">
    <text evidence="1 3">Belongs to the polypeptide deformylase family.</text>
</comment>